<accession>U5D654</accession>
<keyword evidence="3" id="KW-1185">Reference proteome</keyword>
<dbReference type="Proteomes" id="UP000017836">
    <property type="component" value="Unassembled WGS sequence"/>
</dbReference>
<name>U5D654_AMBTC</name>
<sequence length="210" mass="22460">MGGKEGVVSGSRERSAPRLGTLRQGGSRLRRIERTRHPARVLTEVVSASVSLRKGGSERNDRRGSTAKKPAPSPQASRRRAFLVEEDSSNSDTSSTVPLVMHARVTGRVVPMVPASLSDTVAGLHKESDQSSSGLDRPSRGLPYDVRGGPIFALASCPITPTLTVSDEEAETPLLEPMAISDPSCRAEGLHPKLPSLLERTLRLLQGTHS</sequence>
<gene>
    <name evidence="2" type="ORF">AMTR_s00047p00017080</name>
</gene>
<evidence type="ECO:0000256" key="1">
    <source>
        <dbReference type="SAM" id="MobiDB-lite"/>
    </source>
</evidence>
<protein>
    <submittedName>
        <fullName evidence="2">Uncharacterized protein</fullName>
    </submittedName>
</protein>
<reference evidence="3" key="1">
    <citation type="journal article" date="2013" name="Science">
        <title>The Amborella genome and the evolution of flowering plants.</title>
        <authorList>
            <consortium name="Amborella Genome Project"/>
        </authorList>
    </citation>
    <scope>NUCLEOTIDE SEQUENCE [LARGE SCALE GENOMIC DNA]</scope>
</reference>
<dbReference type="Gramene" id="ERN17720">
    <property type="protein sequence ID" value="ERN17720"/>
    <property type="gene ID" value="AMTR_s00047p00017080"/>
</dbReference>
<evidence type="ECO:0000313" key="3">
    <source>
        <dbReference type="Proteomes" id="UP000017836"/>
    </source>
</evidence>
<dbReference type="AlphaFoldDB" id="U5D654"/>
<dbReference type="EMBL" id="KI392311">
    <property type="protein sequence ID" value="ERN17720.1"/>
    <property type="molecule type" value="Genomic_DNA"/>
</dbReference>
<feature type="region of interest" description="Disordered" evidence="1">
    <location>
        <begin position="1"/>
        <end position="79"/>
    </location>
</feature>
<evidence type="ECO:0000313" key="2">
    <source>
        <dbReference type="EMBL" id="ERN17720.1"/>
    </source>
</evidence>
<dbReference type="HOGENOM" id="CLU_1311644_0_0_1"/>
<feature type="compositionally biased region" description="Basic and acidic residues" evidence="1">
    <location>
        <begin position="55"/>
        <end position="64"/>
    </location>
</feature>
<organism evidence="2 3">
    <name type="scientific">Amborella trichopoda</name>
    <dbReference type="NCBI Taxonomy" id="13333"/>
    <lineage>
        <taxon>Eukaryota</taxon>
        <taxon>Viridiplantae</taxon>
        <taxon>Streptophyta</taxon>
        <taxon>Embryophyta</taxon>
        <taxon>Tracheophyta</taxon>
        <taxon>Spermatophyta</taxon>
        <taxon>Magnoliopsida</taxon>
        <taxon>Amborellales</taxon>
        <taxon>Amborellaceae</taxon>
        <taxon>Amborella</taxon>
    </lineage>
</organism>
<proteinExistence type="predicted"/>